<evidence type="ECO:0000256" key="1">
    <source>
        <dbReference type="SAM" id="Phobius"/>
    </source>
</evidence>
<proteinExistence type="predicted"/>
<keyword evidence="4" id="KW-1185">Reference proteome</keyword>
<evidence type="ECO:0000259" key="2">
    <source>
        <dbReference type="Pfam" id="PF20241"/>
    </source>
</evidence>
<reference evidence="3" key="1">
    <citation type="submission" date="2023-07" db="EMBL/GenBank/DDBJ databases">
        <title>A chromosome-level genome assembly of Lolium multiflorum.</title>
        <authorList>
            <person name="Chen Y."/>
            <person name="Copetti D."/>
            <person name="Kolliker R."/>
            <person name="Studer B."/>
        </authorList>
    </citation>
    <scope>NUCLEOTIDE SEQUENCE</scope>
    <source>
        <strain evidence="3">02402/16</strain>
        <tissue evidence="3">Leaf</tissue>
    </source>
</reference>
<feature type="domain" description="DUF6598" evidence="2">
    <location>
        <begin position="14"/>
        <end position="98"/>
    </location>
</feature>
<evidence type="ECO:0000313" key="3">
    <source>
        <dbReference type="EMBL" id="KAK1663667.1"/>
    </source>
</evidence>
<evidence type="ECO:0000313" key="4">
    <source>
        <dbReference type="Proteomes" id="UP001231189"/>
    </source>
</evidence>
<organism evidence="3 4">
    <name type="scientific">Lolium multiflorum</name>
    <name type="common">Italian ryegrass</name>
    <name type="synonym">Lolium perenne subsp. multiflorum</name>
    <dbReference type="NCBI Taxonomy" id="4521"/>
    <lineage>
        <taxon>Eukaryota</taxon>
        <taxon>Viridiplantae</taxon>
        <taxon>Streptophyta</taxon>
        <taxon>Embryophyta</taxon>
        <taxon>Tracheophyta</taxon>
        <taxon>Spermatophyta</taxon>
        <taxon>Magnoliopsida</taxon>
        <taxon>Liliopsida</taxon>
        <taxon>Poales</taxon>
        <taxon>Poaceae</taxon>
        <taxon>BOP clade</taxon>
        <taxon>Pooideae</taxon>
        <taxon>Poodae</taxon>
        <taxon>Poeae</taxon>
        <taxon>Poeae Chloroplast Group 2 (Poeae type)</taxon>
        <taxon>Loliodinae</taxon>
        <taxon>Loliinae</taxon>
        <taxon>Lolium</taxon>
    </lineage>
</organism>
<gene>
    <name evidence="3" type="ORF">QYE76_051826</name>
</gene>
<dbReference type="Proteomes" id="UP001231189">
    <property type="component" value="Unassembled WGS sequence"/>
</dbReference>
<dbReference type="PANTHER" id="PTHR33065:SF111">
    <property type="entry name" value="DUF6598 DOMAIN-CONTAINING PROTEIN"/>
    <property type="match status" value="1"/>
</dbReference>
<dbReference type="PANTHER" id="PTHR33065">
    <property type="entry name" value="OS07G0486400 PROTEIN"/>
    <property type="match status" value="1"/>
</dbReference>
<name>A0AAD8WIA2_LOLMU</name>
<dbReference type="AlphaFoldDB" id="A0AAD8WIA2"/>
<sequence length="150" mass="16190">MVFKASLLPIPTASIDHKEVILLAFGDGALPVTADGMIKLSRRVASVDVDGELKVSAVARCQNEKLAVESDKIGFEPKEAGRSRGILKVAFCEMEVIVAWSLLPFSPFFRKLPCNNDASSSPSEFMSALLLNVLVIVFILCYATVAVVSM</sequence>
<accession>A0AAD8WIA2</accession>
<keyword evidence="1" id="KW-1133">Transmembrane helix</keyword>
<protein>
    <recommendedName>
        <fullName evidence="2">DUF6598 domain-containing protein</fullName>
    </recommendedName>
</protein>
<feature type="transmembrane region" description="Helical" evidence="1">
    <location>
        <begin position="125"/>
        <end position="148"/>
    </location>
</feature>
<dbReference type="Pfam" id="PF20241">
    <property type="entry name" value="DUF6598"/>
    <property type="match status" value="1"/>
</dbReference>
<keyword evidence="1" id="KW-0812">Transmembrane</keyword>
<keyword evidence="1" id="KW-0472">Membrane</keyword>
<comment type="caution">
    <text evidence="3">The sequence shown here is derived from an EMBL/GenBank/DDBJ whole genome shotgun (WGS) entry which is preliminary data.</text>
</comment>
<dbReference type="EMBL" id="JAUUTY010000003">
    <property type="protein sequence ID" value="KAK1663667.1"/>
    <property type="molecule type" value="Genomic_DNA"/>
</dbReference>
<dbReference type="InterPro" id="IPR046533">
    <property type="entry name" value="DUF6598"/>
</dbReference>